<dbReference type="InterPro" id="IPR016158">
    <property type="entry name" value="Cullin_homology"/>
</dbReference>
<dbReference type="SUPFAM" id="SSF75632">
    <property type="entry name" value="Cullin homology domain"/>
    <property type="match status" value="1"/>
</dbReference>
<dbReference type="SUPFAM" id="SSF46785">
    <property type="entry name" value="Winged helix' DNA-binding domain"/>
    <property type="match status" value="1"/>
</dbReference>
<dbReference type="SMART" id="SM00182">
    <property type="entry name" value="CULLIN"/>
    <property type="match status" value="1"/>
</dbReference>
<dbReference type="Pfam" id="PF26557">
    <property type="entry name" value="Cullin_AB"/>
    <property type="match status" value="1"/>
</dbReference>
<name>A0A507DXE3_9FUNG</name>
<evidence type="ECO:0000256" key="2">
    <source>
        <dbReference type="ARBA" id="ARBA00006019"/>
    </source>
</evidence>
<evidence type="ECO:0000256" key="8">
    <source>
        <dbReference type="ARBA" id="ARBA00023204"/>
    </source>
</evidence>
<comment type="pathway">
    <text evidence="1">Protein modification; protein ubiquitination.</text>
</comment>
<comment type="similarity">
    <text evidence="2 9 10">Belongs to the cullin family.</text>
</comment>
<dbReference type="GO" id="GO:0006511">
    <property type="term" value="P:ubiquitin-dependent protein catabolic process"/>
    <property type="evidence" value="ECO:0007669"/>
    <property type="project" value="InterPro"/>
</dbReference>
<dbReference type="InterPro" id="IPR019559">
    <property type="entry name" value="Cullin_neddylation_domain"/>
</dbReference>
<dbReference type="Gene3D" id="1.20.1310.10">
    <property type="entry name" value="Cullin Repeats"/>
    <property type="match status" value="4"/>
</dbReference>
<dbReference type="InterPro" id="IPR036390">
    <property type="entry name" value="WH_DNA-bd_sf"/>
</dbReference>
<evidence type="ECO:0000256" key="9">
    <source>
        <dbReference type="PROSITE-ProRule" id="PRU00330"/>
    </source>
</evidence>
<evidence type="ECO:0000313" key="12">
    <source>
        <dbReference type="EMBL" id="TPX55845.1"/>
    </source>
</evidence>
<feature type="domain" description="Cullin family profile" evidence="11">
    <location>
        <begin position="463"/>
        <end position="690"/>
    </location>
</feature>
<dbReference type="FunFam" id="1.20.1310.10:FF:000003">
    <property type="entry name" value="Cullin 4A"/>
    <property type="match status" value="1"/>
</dbReference>
<dbReference type="SUPFAM" id="SSF74788">
    <property type="entry name" value="Cullin repeat-like"/>
    <property type="match status" value="1"/>
</dbReference>
<dbReference type="GO" id="GO:0042254">
    <property type="term" value="P:ribosome biogenesis"/>
    <property type="evidence" value="ECO:0007669"/>
    <property type="project" value="UniProtKB-ARBA"/>
</dbReference>
<evidence type="ECO:0000259" key="11">
    <source>
        <dbReference type="PROSITE" id="PS50069"/>
    </source>
</evidence>
<keyword evidence="4" id="KW-0597">Phosphoprotein</keyword>
<dbReference type="InterPro" id="IPR045093">
    <property type="entry name" value="Cullin"/>
</dbReference>
<dbReference type="InterPro" id="IPR016159">
    <property type="entry name" value="Cullin_repeat-like_dom_sf"/>
</dbReference>
<evidence type="ECO:0000256" key="10">
    <source>
        <dbReference type="RuleBase" id="RU003829"/>
    </source>
</evidence>
<dbReference type="InterPro" id="IPR001373">
    <property type="entry name" value="Cullin_N"/>
</dbReference>
<dbReference type="PANTHER" id="PTHR11932">
    <property type="entry name" value="CULLIN"/>
    <property type="match status" value="1"/>
</dbReference>
<dbReference type="InterPro" id="IPR036388">
    <property type="entry name" value="WH-like_DNA-bd_sf"/>
</dbReference>
<keyword evidence="7" id="KW-0832">Ubl conjugation</keyword>
<dbReference type="InterPro" id="IPR036317">
    <property type="entry name" value="Cullin_homology_sf"/>
</dbReference>
<dbReference type="GO" id="GO:0031625">
    <property type="term" value="F:ubiquitin protein ligase binding"/>
    <property type="evidence" value="ECO:0007669"/>
    <property type="project" value="InterPro"/>
</dbReference>
<dbReference type="STRING" id="109895.A0A507DXE3"/>
<evidence type="ECO:0000256" key="7">
    <source>
        <dbReference type="ARBA" id="ARBA00022843"/>
    </source>
</evidence>
<dbReference type="FunFam" id="1.20.1310.10:FF:000035">
    <property type="entry name" value="Ubiquitin ligase subunit CulD, putative"/>
    <property type="match status" value="1"/>
</dbReference>
<dbReference type="Proteomes" id="UP000318582">
    <property type="component" value="Unassembled WGS sequence"/>
</dbReference>
<organism evidence="12 13">
    <name type="scientific">Powellomyces hirtus</name>
    <dbReference type="NCBI Taxonomy" id="109895"/>
    <lineage>
        <taxon>Eukaryota</taxon>
        <taxon>Fungi</taxon>
        <taxon>Fungi incertae sedis</taxon>
        <taxon>Chytridiomycota</taxon>
        <taxon>Chytridiomycota incertae sedis</taxon>
        <taxon>Chytridiomycetes</taxon>
        <taxon>Spizellomycetales</taxon>
        <taxon>Powellomycetaceae</taxon>
        <taxon>Powellomyces</taxon>
    </lineage>
</organism>
<accession>A0A507DXE3</accession>
<dbReference type="GO" id="GO:0006281">
    <property type="term" value="P:DNA repair"/>
    <property type="evidence" value="ECO:0007669"/>
    <property type="project" value="UniProtKB-KW"/>
</dbReference>
<dbReference type="AlphaFoldDB" id="A0A507DXE3"/>
<evidence type="ECO:0000256" key="6">
    <source>
        <dbReference type="ARBA" id="ARBA00022786"/>
    </source>
</evidence>
<evidence type="ECO:0000256" key="5">
    <source>
        <dbReference type="ARBA" id="ARBA00022763"/>
    </source>
</evidence>
<sequence length="820" mass="93712">MSARRDVKKRRIVDLSQPSLDLFTNQPMSSSGGKKLRLNQPLAKGQDQPHVVKSEVKTTGPAYAYAPGGTGGAGLAVTQPTVTMNRAPGKKLVIKAFKVKPKIPENFVENTWNRLERAVRAIHASTPVADSLEELYQACENLCYHKKADELYSKLRAVCDEHVQQEYTKIVTIPADGSVLHAVDVSWSSFCRQMILIRSIFLYLDRTYVLHTAGLRSLWDMGLDLYRERVMDGQLPVKKNVIDALLEQIKRERDGERIDHHMLRSHLRMFMDLSIYFTSFDPMFREASELYYTREGERLISELDNSGSGGDAVGRYLQHVDNRLAEEGARCAQGAGYIDVGSRKGLIATLESTLITKHVRTVVEKGFVDLVEKSRLSDLKRMYSQLSRVGALEQLRIAFASYIRKAGITLASDPARDASMVEDLLVFRDRISTIISQCFDDLDVFHNAMKESFEFFINQRQNRPAELIAKWVDAKLRTVKGQTDEELEIGLDKALVLFRYIQGKDVFEAFYKKDLAKRLLLQRSTSVDAEKSMLSKLKIECGPGFTSKLEGMFKDIDISRDYMSSFRESSKYTSQLGTIELSVNVLTHGYWPTYTPVNCNLPDELARCQEIFKEFYMSKHNGRRLTWQHMLGSGLLKCDFDKGRKELSVSLFQAVVLLLFNNAETLTYTDISKLTGLEEKELTRTLQSLCLTKTRILNITNRAVKTRDLLPDDVFAVNQDFENPLYRIKINQIQMKETVEEREQTEEGVFQDRQYSVDAAIVRIMKSRKSLSHVQLNAELMAAVKFNVKSQDFKKRIESLIDREYIERDSKDSNLYVYLA</sequence>
<keyword evidence="8" id="KW-0234">DNA repair</keyword>
<dbReference type="FunFam" id="3.30.230.130:FF:000001">
    <property type="entry name" value="Cullin 4A"/>
    <property type="match status" value="1"/>
</dbReference>
<keyword evidence="6" id="KW-0833">Ubl conjugation pathway</keyword>
<dbReference type="Gene3D" id="1.10.10.10">
    <property type="entry name" value="Winged helix-like DNA-binding domain superfamily/Winged helix DNA-binding domain"/>
    <property type="match status" value="1"/>
</dbReference>
<dbReference type="Pfam" id="PF10557">
    <property type="entry name" value="Cullin_Nedd8"/>
    <property type="match status" value="1"/>
</dbReference>
<dbReference type="SMART" id="SM00884">
    <property type="entry name" value="Cullin_Nedd8"/>
    <property type="match status" value="1"/>
</dbReference>
<proteinExistence type="inferred from homology"/>
<reference evidence="12 13" key="1">
    <citation type="journal article" date="2019" name="Sci. Rep.">
        <title>Comparative genomics of chytrid fungi reveal insights into the obligate biotrophic and pathogenic lifestyle of Synchytrium endobioticum.</title>
        <authorList>
            <person name="van de Vossenberg B.T.L.H."/>
            <person name="Warris S."/>
            <person name="Nguyen H.D.T."/>
            <person name="van Gent-Pelzer M.P.E."/>
            <person name="Joly D.L."/>
            <person name="van de Geest H.C."/>
            <person name="Bonants P.J.M."/>
            <person name="Smith D.S."/>
            <person name="Levesque C.A."/>
            <person name="van der Lee T.A.J."/>
        </authorList>
    </citation>
    <scope>NUCLEOTIDE SEQUENCE [LARGE SCALE GENOMIC DNA]</scope>
    <source>
        <strain evidence="12 13">CBS 809.83</strain>
    </source>
</reference>
<protein>
    <recommendedName>
        <fullName evidence="11">Cullin family profile domain-containing protein</fullName>
    </recommendedName>
</protein>
<keyword evidence="3" id="KW-1017">Isopeptide bond</keyword>
<dbReference type="Pfam" id="PF00888">
    <property type="entry name" value="Cullin"/>
    <property type="match status" value="1"/>
</dbReference>
<dbReference type="InterPro" id="IPR059120">
    <property type="entry name" value="Cullin-like_AB"/>
</dbReference>
<evidence type="ECO:0000313" key="13">
    <source>
        <dbReference type="Proteomes" id="UP000318582"/>
    </source>
</evidence>
<comment type="caution">
    <text evidence="12">The sequence shown here is derived from an EMBL/GenBank/DDBJ whole genome shotgun (WGS) entry which is preliminary data.</text>
</comment>
<evidence type="ECO:0000256" key="3">
    <source>
        <dbReference type="ARBA" id="ARBA00022499"/>
    </source>
</evidence>
<dbReference type="FunFam" id="1.10.10.10:FF:000050">
    <property type="entry name" value="Cullin 4B"/>
    <property type="match status" value="1"/>
</dbReference>
<evidence type="ECO:0000256" key="1">
    <source>
        <dbReference type="ARBA" id="ARBA00004906"/>
    </source>
</evidence>
<keyword evidence="13" id="KW-1185">Reference proteome</keyword>
<dbReference type="PROSITE" id="PS50069">
    <property type="entry name" value="CULLIN_2"/>
    <property type="match status" value="1"/>
</dbReference>
<dbReference type="EMBL" id="QEAQ01000093">
    <property type="protein sequence ID" value="TPX55845.1"/>
    <property type="molecule type" value="Genomic_DNA"/>
</dbReference>
<dbReference type="FunFam" id="1.20.1310.10:FF:000004">
    <property type="entry name" value="Cullin 4B"/>
    <property type="match status" value="1"/>
</dbReference>
<gene>
    <name evidence="12" type="ORF">PhCBS80983_g04972</name>
</gene>
<dbReference type="GO" id="GO:0031464">
    <property type="term" value="C:Cul4A-RING E3 ubiquitin ligase complex"/>
    <property type="evidence" value="ECO:0007669"/>
    <property type="project" value="UniProtKB-ARBA"/>
</dbReference>
<evidence type="ECO:0000256" key="4">
    <source>
        <dbReference type="ARBA" id="ARBA00022553"/>
    </source>
</evidence>
<keyword evidence="5" id="KW-0227">DNA damage</keyword>
<dbReference type="Gene3D" id="3.30.230.130">
    <property type="entry name" value="Cullin, Chain C, Domain 2"/>
    <property type="match status" value="1"/>
</dbReference>